<keyword evidence="2" id="KW-1277">Toxin-antitoxin system</keyword>
<dbReference type="Proteomes" id="UP000537161">
    <property type="component" value="Unassembled WGS sequence"/>
</dbReference>
<dbReference type="InterPro" id="IPR007712">
    <property type="entry name" value="RelE/ParE_toxin"/>
</dbReference>
<gene>
    <name evidence="3" type="ORF">FHR21_000697</name>
</gene>
<sequence length="77" mass="9195">MASPLRKQFEKKLRERLTRPRVPADRLHGLPDCYKIKLRKAGYRLVYRVFDDRIVVQIVAIGKRERSEAYRQAAKRL</sequence>
<keyword evidence="4" id="KW-1185">Reference proteome</keyword>
<evidence type="ECO:0000313" key="4">
    <source>
        <dbReference type="Proteomes" id="UP000537161"/>
    </source>
</evidence>
<organism evidence="3 4">
    <name type="scientific">Sphingopyxis panaciterrulae</name>
    <dbReference type="NCBI Taxonomy" id="462372"/>
    <lineage>
        <taxon>Bacteria</taxon>
        <taxon>Pseudomonadati</taxon>
        <taxon>Pseudomonadota</taxon>
        <taxon>Alphaproteobacteria</taxon>
        <taxon>Sphingomonadales</taxon>
        <taxon>Sphingomonadaceae</taxon>
        <taxon>Sphingopyxis</taxon>
    </lineage>
</organism>
<dbReference type="AlphaFoldDB" id="A0A7W9EPB9"/>
<reference evidence="3 4" key="1">
    <citation type="submission" date="2020-08" db="EMBL/GenBank/DDBJ databases">
        <title>Genomic Encyclopedia of Type Strains, Phase IV (KMG-IV): sequencing the most valuable type-strain genomes for metagenomic binning, comparative biology and taxonomic classification.</title>
        <authorList>
            <person name="Goeker M."/>
        </authorList>
    </citation>
    <scope>NUCLEOTIDE SEQUENCE [LARGE SCALE GENOMIC DNA]</scope>
    <source>
        <strain evidence="3 4">DSM 27163</strain>
    </source>
</reference>
<dbReference type="PANTHER" id="PTHR35601:SF1">
    <property type="entry name" value="TOXIN RELE"/>
    <property type="match status" value="1"/>
</dbReference>
<comment type="caution">
    <text evidence="3">The sequence shown here is derived from an EMBL/GenBank/DDBJ whole genome shotgun (WGS) entry which is preliminary data.</text>
</comment>
<comment type="similarity">
    <text evidence="1">Belongs to the RelE toxin family.</text>
</comment>
<protein>
    <submittedName>
        <fullName evidence="3">mRNA interferase RelE/StbE</fullName>
    </submittedName>
</protein>
<dbReference type="Pfam" id="PF05016">
    <property type="entry name" value="ParE_toxin"/>
    <property type="match status" value="1"/>
</dbReference>
<name>A0A7W9EPB9_9SPHN</name>
<accession>A0A7W9EPB9</accession>
<dbReference type="Gene3D" id="3.30.2310.20">
    <property type="entry name" value="RelE-like"/>
    <property type="match status" value="1"/>
</dbReference>
<dbReference type="EMBL" id="JACIJH010000001">
    <property type="protein sequence ID" value="MBB5705372.1"/>
    <property type="molecule type" value="Genomic_DNA"/>
</dbReference>
<dbReference type="SUPFAM" id="SSF143011">
    <property type="entry name" value="RelE-like"/>
    <property type="match status" value="1"/>
</dbReference>
<proteinExistence type="inferred from homology"/>
<dbReference type="InterPro" id="IPR035093">
    <property type="entry name" value="RelE/ParE_toxin_dom_sf"/>
</dbReference>
<evidence type="ECO:0000256" key="1">
    <source>
        <dbReference type="ARBA" id="ARBA00006226"/>
    </source>
</evidence>
<evidence type="ECO:0000313" key="3">
    <source>
        <dbReference type="EMBL" id="MBB5705372.1"/>
    </source>
</evidence>
<dbReference type="PANTHER" id="PTHR35601">
    <property type="entry name" value="TOXIN RELE"/>
    <property type="match status" value="1"/>
</dbReference>
<evidence type="ECO:0000256" key="2">
    <source>
        <dbReference type="ARBA" id="ARBA00022649"/>
    </source>
</evidence>